<organism evidence="2">
    <name type="scientific">Leptospirillum ferriphilum</name>
    <dbReference type="NCBI Taxonomy" id="178606"/>
    <lineage>
        <taxon>Bacteria</taxon>
        <taxon>Pseudomonadati</taxon>
        <taxon>Nitrospirota</taxon>
        <taxon>Nitrospiria</taxon>
        <taxon>Nitrospirales</taxon>
        <taxon>Nitrospiraceae</taxon>
        <taxon>Leptospirillum</taxon>
    </lineage>
</organism>
<gene>
    <name evidence="2" type="ORF">LFTS_01264</name>
</gene>
<evidence type="ECO:0000256" key="1">
    <source>
        <dbReference type="SAM" id="MobiDB-lite"/>
    </source>
</evidence>
<accession>A0A2I2MFZ7</accession>
<feature type="compositionally biased region" description="Polar residues" evidence="1">
    <location>
        <begin position="74"/>
        <end position="90"/>
    </location>
</feature>
<feature type="region of interest" description="Disordered" evidence="1">
    <location>
        <begin position="1"/>
        <end position="163"/>
    </location>
</feature>
<protein>
    <submittedName>
        <fullName evidence="2">Uncharacterized protein</fullName>
    </submittedName>
</protein>
<evidence type="ECO:0000313" key="2">
    <source>
        <dbReference type="EMBL" id="SOU92637.1"/>
    </source>
</evidence>
<feature type="compositionally biased region" description="Polar residues" evidence="1">
    <location>
        <begin position="106"/>
        <end position="124"/>
    </location>
</feature>
<name>A0A2I2MFZ7_9BACT</name>
<sequence length="163" mass="18063">MNELKMATVRQSKDSCSRGAPIDALREPWGSTAKRYPVTRSFRKNPQNQPFRPPGQNPIRTQPRPFRPPARSLIKTQNQPFRPSGKSSPQVGRVPANPSPPRSGPRANSVSPPNGFSRTWSPTRDSPDPTVPSNASFAVSKKKRPSRFVGWKSTWASARHRGG</sequence>
<dbReference type="AlphaFoldDB" id="A0A2I2MFZ7"/>
<dbReference type="EMBL" id="LT966316">
    <property type="protein sequence ID" value="SOU92637.1"/>
    <property type="molecule type" value="Genomic_DNA"/>
</dbReference>
<proteinExistence type="predicted"/>
<reference evidence="2" key="1">
    <citation type="submission" date="2017-12" db="EMBL/GenBank/DDBJ databases">
        <authorList>
            <consortium name="SysMetEx"/>
        </authorList>
    </citation>
    <scope>NUCLEOTIDE SEQUENCE</scope>
    <source>
        <strain evidence="2">Pb_238</strain>
    </source>
</reference>